<organism evidence="1">
    <name type="scientific">Podoviridae sp. ctIpM11</name>
    <dbReference type="NCBI Taxonomy" id="2825240"/>
    <lineage>
        <taxon>Viruses</taxon>
        <taxon>Duplodnaviria</taxon>
        <taxon>Heunggongvirae</taxon>
        <taxon>Uroviricota</taxon>
        <taxon>Caudoviricetes</taxon>
    </lineage>
</organism>
<proteinExistence type="predicted"/>
<sequence>MKVKDAIAAADAVKPNAFSEETKFQWLRRLEGRLQAEVFLMAPAQIRELDLQYPADMDRELLVDPPYDDLYPLYLQARIDAENGEYNKYADSMTIYNSAYTAFVCWFCQLYDPAEGYYGEEARRHEVE</sequence>
<reference evidence="1" key="1">
    <citation type="journal article" date="2021" name="Proc. Natl. Acad. Sci. U.S.A.">
        <title>A Catalog of Tens of Thousands of Viruses from Human Metagenomes Reveals Hidden Associations with Chronic Diseases.</title>
        <authorList>
            <person name="Tisza M.J."/>
            <person name="Buck C.B."/>
        </authorList>
    </citation>
    <scope>NUCLEOTIDE SEQUENCE</scope>
    <source>
        <strain evidence="1">CtIpM11</strain>
    </source>
</reference>
<dbReference type="EMBL" id="BK016142">
    <property type="protein sequence ID" value="DAF98110.1"/>
    <property type="molecule type" value="Genomic_DNA"/>
</dbReference>
<protein>
    <submittedName>
        <fullName evidence="1">Uncharacterized protein</fullName>
    </submittedName>
</protein>
<evidence type="ECO:0000313" key="1">
    <source>
        <dbReference type="EMBL" id="DAF98110.1"/>
    </source>
</evidence>
<accession>A0A8S5UUQ8</accession>
<name>A0A8S5UUQ8_9CAUD</name>